<dbReference type="EMBL" id="LR590463">
    <property type="protein sequence ID" value="VTP63536.1"/>
    <property type="molecule type" value="Genomic_DNA"/>
</dbReference>
<protein>
    <submittedName>
        <fullName evidence="1">Uncharacterized protein</fullName>
    </submittedName>
</protein>
<gene>
    <name evidence="1" type="ORF">NCTC12971_03206</name>
</gene>
<name>A0A4U9HJW2_SERRU</name>
<dbReference type="RefSeq" id="WP_054304789.1">
    <property type="nucleotide sequence ID" value="NZ_CAMIPJ010000001.1"/>
</dbReference>
<reference evidence="1 2" key="1">
    <citation type="submission" date="2019-05" db="EMBL/GenBank/DDBJ databases">
        <authorList>
            <consortium name="Pathogen Informatics"/>
        </authorList>
    </citation>
    <scope>NUCLEOTIDE SEQUENCE [LARGE SCALE GENOMIC DNA]</scope>
    <source>
        <strain evidence="1 2">NCTC12971</strain>
    </source>
</reference>
<dbReference type="Proteomes" id="UP000307968">
    <property type="component" value="Chromosome"/>
</dbReference>
<accession>A0A4U9HJW2</accession>
<evidence type="ECO:0000313" key="1">
    <source>
        <dbReference type="EMBL" id="VTP63536.1"/>
    </source>
</evidence>
<sequence length="119" mass="13165">MKFIPGSVLHGLIAAKIGETVAGNYVKLQEGWSVDGVQNQADGSVKMAVFYSILFLDLAEQKYYSIMQVGTVLSKDQYGHTLVVQQPFKSLRPDSTMDVLDSWPVNVPYPTFQAERAHG</sequence>
<evidence type="ECO:0000313" key="2">
    <source>
        <dbReference type="Proteomes" id="UP000307968"/>
    </source>
</evidence>
<proteinExistence type="predicted"/>
<dbReference type="GeneID" id="61766121"/>
<dbReference type="AlphaFoldDB" id="A0A4U9HJW2"/>
<organism evidence="1 2">
    <name type="scientific">Serratia rubidaea</name>
    <name type="common">Serratia marinorubra</name>
    <dbReference type="NCBI Taxonomy" id="61652"/>
    <lineage>
        <taxon>Bacteria</taxon>
        <taxon>Pseudomonadati</taxon>
        <taxon>Pseudomonadota</taxon>
        <taxon>Gammaproteobacteria</taxon>
        <taxon>Enterobacterales</taxon>
        <taxon>Yersiniaceae</taxon>
        <taxon>Serratia</taxon>
    </lineage>
</organism>